<sequence>MRTQDDRQIRRQFKQSSPIIRLDHLQPFFKFVNLTLFRFSVASLYELDNTAYSAFAQAWSQIRSFEVGQGKLCVHLQPPAMREVLVPFAIHCPKLVHLSVRFSGRNMDVLANGGIENPIP</sequence>
<reference evidence="1 2" key="1">
    <citation type="journal article" date="2015" name="Sci. Rep.">
        <title>Chromosome-level genome map provides insights into diverse defense mechanisms in the medicinal fungus Ganoderma sinense.</title>
        <authorList>
            <person name="Zhu Y."/>
            <person name="Xu J."/>
            <person name="Sun C."/>
            <person name="Zhou S."/>
            <person name="Xu H."/>
            <person name="Nelson D.R."/>
            <person name="Qian J."/>
            <person name="Song J."/>
            <person name="Luo H."/>
            <person name="Xiang L."/>
            <person name="Li Y."/>
            <person name="Xu Z."/>
            <person name="Ji A."/>
            <person name="Wang L."/>
            <person name="Lu S."/>
            <person name="Hayward A."/>
            <person name="Sun W."/>
            <person name="Li X."/>
            <person name="Schwartz D.C."/>
            <person name="Wang Y."/>
            <person name="Chen S."/>
        </authorList>
    </citation>
    <scope>NUCLEOTIDE SEQUENCE [LARGE SCALE GENOMIC DNA]</scope>
    <source>
        <strain evidence="1 2">ZZ0214-1</strain>
    </source>
</reference>
<keyword evidence="2" id="KW-1185">Reference proteome</keyword>
<comment type="caution">
    <text evidence="1">The sequence shown here is derived from an EMBL/GenBank/DDBJ whole genome shotgun (WGS) entry which is preliminary data.</text>
</comment>
<name>A0A2G8RMG0_9APHY</name>
<dbReference type="EMBL" id="AYKW01000069">
    <property type="protein sequence ID" value="PIL22690.1"/>
    <property type="molecule type" value="Genomic_DNA"/>
</dbReference>
<dbReference type="Proteomes" id="UP000230002">
    <property type="component" value="Unassembled WGS sequence"/>
</dbReference>
<evidence type="ECO:0000313" key="2">
    <source>
        <dbReference type="Proteomes" id="UP000230002"/>
    </source>
</evidence>
<proteinExistence type="predicted"/>
<dbReference type="OrthoDB" id="2765883at2759"/>
<protein>
    <submittedName>
        <fullName evidence="1">Uncharacterized protein</fullName>
    </submittedName>
</protein>
<dbReference type="AlphaFoldDB" id="A0A2G8RMG0"/>
<dbReference type="STRING" id="1077348.A0A2G8RMG0"/>
<gene>
    <name evidence="1" type="ORF">GSI_15383</name>
</gene>
<evidence type="ECO:0000313" key="1">
    <source>
        <dbReference type="EMBL" id="PIL22690.1"/>
    </source>
</evidence>
<organism evidence="1 2">
    <name type="scientific">Ganoderma sinense ZZ0214-1</name>
    <dbReference type="NCBI Taxonomy" id="1077348"/>
    <lineage>
        <taxon>Eukaryota</taxon>
        <taxon>Fungi</taxon>
        <taxon>Dikarya</taxon>
        <taxon>Basidiomycota</taxon>
        <taxon>Agaricomycotina</taxon>
        <taxon>Agaricomycetes</taxon>
        <taxon>Polyporales</taxon>
        <taxon>Polyporaceae</taxon>
        <taxon>Ganoderma</taxon>
    </lineage>
</organism>
<accession>A0A2G8RMG0</accession>